<evidence type="ECO:0000256" key="1">
    <source>
        <dbReference type="ARBA" id="ARBA00022714"/>
    </source>
</evidence>
<dbReference type="Gene3D" id="3.40.30.10">
    <property type="entry name" value="Glutaredoxin"/>
    <property type="match status" value="1"/>
</dbReference>
<dbReference type="PANTHER" id="PTHR10293">
    <property type="entry name" value="GLUTAREDOXIN FAMILY MEMBER"/>
    <property type="match status" value="1"/>
</dbReference>
<name>A0ABR3V2B7_HUMIN</name>
<keyword evidence="8" id="KW-1185">Reference proteome</keyword>
<dbReference type="NCBIfam" id="TIGR00365">
    <property type="entry name" value="Grx4 family monothiol glutaredoxin"/>
    <property type="match status" value="1"/>
</dbReference>
<evidence type="ECO:0000313" key="7">
    <source>
        <dbReference type="EMBL" id="KAL1835882.1"/>
    </source>
</evidence>
<evidence type="ECO:0000313" key="8">
    <source>
        <dbReference type="Proteomes" id="UP001583172"/>
    </source>
</evidence>
<dbReference type="Proteomes" id="UP001583172">
    <property type="component" value="Unassembled WGS sequence"/>
</dbReference>
<keyword evidence="5" id="KW-0676">Redox-active center</keyword>
<dbReference type="PROSITE" id="PS51354">
    <property type="entry name" value="GLUTAREDOXIN_2"/>
    <property type="match status" value="1"/>
</dbReference>
<organism evidence="7 8">
    <name type="scientific">Humicola insolens</name>
    <name type="common">Soft-rot fungus</name>
    <dbReference type="NCBI Taxonomy" id="85995"/>
    <lineage>
        <taxon>Eukaryota</taxon>
        <taxon>Fungi</taxon>
        <taxon>Dikarya</taxon>
        <taxon>Ascomycota</taxon>
        <taxon>Pezizomycotina</taxon>
        <taxon>Sordariomycetes</taxon>
        <taxon>Sordariomycetidae</taxon>
        <taxon>Sordariales</taxon>
        <taxon>Chaetomiaceae</taxon>
        <taxon>Mycothermus</taxon>
    </lineage>
</organism>
<evidence type="ECO:0000256" key="5">
    <source>
        <dbReference type="ARBA" id="ARBA00023284"/>
    </source>
</evidence>
<accession>A0ABR3V2B7</accession>
<dbReference type="InterPro" id="IPR036249">
    <property type="entry name" value="Thioredoxin-like_sf"/>
</dbReference>
<proteinExistence type="predicted"/>
<evidence type="ECO:0000256" key="2">
    <source>
        <dbReference type="ARBA" id="ARBA00022723"/>
    </source>
</evidence>
<reference evidence="7 8" key="1">
    <citation type="journal article" date="2024" name="Commun. Biol.">
        <title>Comparative genomic analysis of thermophilic fungi reveals convergent evolutionary adaptations and gene losses.</title>
        <authorList>
            <person name="Steindorff A.S."/>
            <person name="Aguilar-Pontes M.V."/>
            <person name="Robinson A.J."/>
            <person name="Andreopoulos B."/>
            <person name="LaButti K."/>
            <person name="Kuo A."/>
            <person name="Mondo S."/>
            <person name="Riley R."/>
            <person name="Otillar R."/>
            <person name="Haridas S."/>
            <person name="Lipzen A."/>
            <person name="Grimwood J."/>
            <person name="Schmutz J."/>
            <person name="Clum A."/>
            <person name="Reid I.D."/>
            <person name="Moisan M.C."/>
            <person name="Butler G."/>
            <person name="Nguyen T.T.M."/>
            <person name="Dewar K."/>
            <person name="Conant G."/>
            <person name="Drula E."/>
            <person name="Henrissat B."/>
            <person name="Hansel C."/>
            <person name="Singer S."/>
            <person name="Hutchinson M.I."/>
            <person name="de Vries R.P."/>
            <person name="Natvig D.O."/>
            <person name="Powell A.J."/>
            <person name="Tsang A."/>
            <person name="Grigoriev I.V."/>
        </authorList>
    </citation>
    <scope>NUCLEOTIDE SEQUENCE [LARGE SCALE GENOMIC DNA]</scope>
    <source>
        <strain evidence="7 8">CBS 620.91</strain>
    </source>
</reference>
<dbReference type="PANTHER" id="PTHR10293:SF16">
    <property type="entry name" value="GLUTAREDOXIN-RELATED PROTEIN 5, MITOCHONDRIAL"/>
    <property type="match status" value="1"/>
</dbReference>
<keyword evidence="3" id="KW-0408">Iron</keyword>
<dbReference type="EMBL" id="JAZGSY010000517">
    <property type="protein sequence ID" value="KAL1835882.1"/>
    <property type="molecule type" value="Genomic_DNA"/>
</dbReference>
<comment type="caution">
    <text evidence="7">The sequence shown here is derived from an EMBL/GenBank/DDBJ whole genome shotgun (WGS) entry which is preliminary data.</text>
</comment>
<dbReference type="SUPFAM" id="SSF52833">
    <property type="entry name" value="Thioredoxin-like"/>
    <property type="match status" value="1"/>
</dbReference>
<evidence type="ECO:0000256" key="4">
    <source>
        <dbReference type="ARBA" id="ARBA00023014"/>
    </source>
</evidence>
<protein>
    <recommendedName>
        <fullName evidence="6">Glutaredoxin domain-containing protein</fullName>
    </recommendedName>
</protein>
<sequence>MFSRAAVLSRAVRQPAVTSSLFRPAAAAAAPSPFSLSFAAAAQRRLLSDSVRQAIDKAVASAPVVLFMKGTPETPQCGFSRATIQVLGLQGVDPEKFAAYNVLEDPELRQGIKEYSDWPTIPQLYIDKEFVGGCDIVVSMHQSGELAKMLEEKGVLLKEEAPAEGEKKQD</sequence>
<feature type="domain" description="Glutaredoxin" evidence="6">
    <location>
        <begin position="64"/>
        <end position="131"/>
    </location>
</feature>
<keyword evidence="1" id="KW-0001">2Fe-2S</keyword>
<evidence type="ECO:0000259" key="6">
    <source>
        <dbReference type="Pfam" id="PF00462"/>
    </source>
</evidence>
<dbReference type="InterPro" id="IPR002109">
    <property type="entry name" value="Glutaredoxin"/>
</dbReference>
<keyword evidence="2" id="KW-0479">Metal-binding</keyword>
<dbReference type="Pfam" id="PF00462">
    <property type="entry name" value="Glutaredoxin"/>
    <property type="match status" value="1"/>
</dbReference>
<dbReference type="InterPro" id="IPR033658">
    <property type="entry name" value="GRX_PICOT-like"/>
</dbReference>
<gene>
    <name evidence="7" type="ORF">VTJ49DRAFT_5954</name>
</gene>
<dbReference type="CDD" id="cd03028">
    <property type="entry name" value="GRX_PICOT_like"/>
    <property type="match status" value="1"/>
</dbReference>
<evidence type="ECO:0000256" key="3">
    <source>
        <dbReference type="ARBA" id="ARBA00023004"/>
    </source>
</evidence>
<keyword evidence="4" id="KW-0411">Iron-sulfur</keyword>
<dbReference type="InterPro" id="IPR004480">
    <property type="entry name" value="Monothiol_GRX-rel"/>
</dbReference>